<evidence type="ECO:0000313" key="2">
    <source>
        <dbReference type="Proteomes" id="UP001595075"/>
    </source>
</evidence>
<comment type="caution">
    <text evidence="1">The sequence shown here is derived from an EMBL/GenBank/DDBJ whole genome shotgun (WGS) entry which is preliminary data.</text>
</comment>
<evidence type="ECO:0000313" key="1">
    <source>
        <dbReference type="EMBL" id="KAL2072598.1"/>
    </source>
</evidence>
<keyword evidence="2" id="KW-1185">Reference proteome</keyword>
<accession>A0ABR4CS62</accession>
<proteinExistence type="predicted"/>
<dbReference type="EMBL" id="JAZHXI010000004">
    <property type="protein sequence ID" value="KAL2072598.1"/>
    <property type="molecule type" value="Genomic_DNA"/>
</dbReference>
<dbReference type="Proteomes" id="UP001595075">
    <property type="component" value="Unassembled WGS sequence"/>
</dbReference>
<protein>
    <submittedName>
        <fullName evidence="1">Uncharacterized protein</fullName>
    </submittedName>
</protein>
<reference evidence="1 2" key="1">
    <citation type="journal article" date="2024" name="Commun. Biol.">
        <title>Comparative genomic analysis of thermophilic fungi reveals convergent evolutionary adaptations and gene losses.</title>
        <authorList>
            <person name="Steindorff A.S."/>
            <person name="Aguilar-Pontes M.V."/>
            <person name="Robinson A.J."/>
            <person name="Andreopoulos B."/>
            <person name="LaButti K."/>
            <person name="Kuo A."/>
            <person name="Mondo S."/>
            <person name="Riley R."/>
            <person name="Otillar R."/>
            <person name="Haridas S."/>
            <person name="Lipzen A."/>
            <person name="Grimwood J."/>
            <person name="Schmutz J."/>
            <person name="Clum A."/>
            <person name="Reid I.D."/>
            <person name="Moisan M.C."/>
            <person name="Butler G."/>
            <person name="Nguyen T.T.M."/>
            <person name="Dewar K."/>
            <person name="Conant G."/>
            <person name="Drula E."/>
            <person name="Henrissat B."/>
            <person name="Hansel C."/>
            <person name="Singer S."/>
            <person name="Hutchinson M.I."/>
            <person name="de Vries R.P."/>
            <person name="Natvig D.O."/>
            <person name="Powell A.J."/>
            <person name="Tsang A."/>
            <person name="Grigoriev I.V."/>
        </authorList>
    </citation>
    <scope>NUCLEOTIDE SEQUENCE [LARGE SCALE GENOMIC DNA]</scope>
    <source>
        <strain evidence="1 2">CBS 494.80</strain>
    </source>
</reference>
<sequence length="224" mass="24682">MFCTCLRKRPEWASVPKTLLSSKSARWEEKSLNTYDIAIPLPQSRHDLPRTLFHLLALSPSDLEDPASSTARVQHLYHHTGGQNVGILFLLNEKTPKTDGTIAMMNLQASLFSILDLPILPLFSLSSLETTLSSFQRQLVASRLSKAPPPINPAISLLPYCTNNPPLPEHARNVVSDICQNLSGVSHIATSVDGKRVLESYLDEAVPGAAQDIVGFWAEEIVLY</sequence>
<name>A0ABR4CS62_9HELO</name>
<organism evidence="1 2">
    <name type="scientific">Oculimacula yallundae</name>
    <dbReference type="NCBI Taxonomy" id="86028"/>
    <lineage>
        <taxon>Eukaryota</taxon>
        <taxon>Fungi</taxon>
        <taxon>Dikarya</taxon>
        <taxon>Ascomycota</taxon>
        <taxon>Pezizomycotina</taxon>
        <taxon>Leotiomycetes</taxon>
        <taxon>Helotiales</taxon>
        <taxon>Ploettnerulaceae</taxon>
        <taxon>Oculimacula</taxon>
    </lineage>
</organism>
<gene>
    <name evidence="1" type="ORF">VTL71DRAFT_11941</name>
</gene>